<keyword evidence="2" id="KW-0539">Nucleus</keyword>
<evidence type="ECO:0000313" key="5">
    <source>
        <dbReference type="Proteomes" id="UP000236291"/>
    </source>
</evidence>
<evidence type="ECO:0000256" key="2">
    <source>
        <dbReference type="ARBA" id="ARBA00023242"/>
    </source>
</evidence>
<keyword evidence="4" id="KW-0413">Isomerase</keyword>
<feature type="region of interest" description="Disordered" evidence="3">
    <location>
        <begin position="46"/>
        <end position="69"/>
    </location>
</feature>
<dbReference type="InterPro" id="IPR035542">
    <property type="entry name" value="CRIP"/>
</dbReference>
<sequence length="142" mass="16029">MPFLQVFGEVAEGFETLTRINEAYADGKGRPFKIIRIKHTYILEDPYDDPPQLPEFIPEGSPEGKPKDELNKFMGHAKQCLGVDDEVRLEDDWVPVDEQLNPGELEEVIRSMEAHSRAVVLESIGDIPDAEVKPPDNDIMVL</sequence>
<comment type="subcellular location">
    <subcellularLocation>
        <location evidence="1">Nucleus</location>
    </subcellularLocation>
</comment>
<dbReference type="Gene3D" id="2.40.100.10">
    <property type="entry name" value="Cyclophilin-like"/>
    <property type="match status" value="1"/>
</dbReference>
<accession>A0A2K3L886</accession>
<reference evidence="4 5" key="2">
    <citation type="journal article" date="2017" name="Front. Plant Sci.">
        <title>Gene Classification and Mining of Molecular Markers Useful in Red Clover (Trifolium pratense) Breeding.</title>
        <authorList>
            <person name="Istvanek J."/>
            <person name="Dluhosova J."/>
            <person name="Dluhos P."/>
            <person name="Patkova L."/>
            <person name="Nedelnik J."/>
            <person name="Repkova J."/>
        </authorList>
    </citation>
    <scope>NUCLEOTIDE SEQUENCE [LARGE SCALE GENOMIC DNA]</scope>
    <source>
        <strain evidence="5">cv. Tatra</strain>
        <tissue evidence="4">Young leaves</tissue>
    </source>
</reference>
<dbReference type="ExpressionAtlas" id="A0A2K3L886">
    <property type="expression patterns" value="baseline"/>
</dbReference>
<dbReference type="Proteomes" id="UP000236291">
    <property type="component" value="Unassembled WGS sequence"/>
</dbReference>
<dbReference type="STRING" id="57577.A0A2K3L886"/>
<evidence type="ECO:0000256" key="1">
    <source>
        <dbReference type="ARBA" id="ARBA00004123"/>
    </source>
</evidence>
<dbReference type="PANTHER" id="PTHR45843:SF1">
    <property type="entry name" value="PEPTIDYL-PROLYL CIS-TRANS ISOMERASE-LIKE 4"/>
    <property type="match status" value="1"/>
</dbReference>
<organism evidence="4 5">
    <name type="scientific">Trifolium pratense</name>
    <name type="common">Red clover</name>
    <dbReference type="NCBI Taxonomy" id="57577"/>
    <lineage>
        <taxon>Eukaryota</taxon>
        <taxon>Viridiplantae</taxon>
        <taxon>Streptophyta</taxon>
        <taxon>Embryophyta</taxon>
        <taxon>Tracheophyta</taxon>
        <taxon>Spermatophyta</taxon>
        <taxon>Magnoliopsida</taxon>
        <taxon>eudicotyledons</taxon>
        <taxon>Gunneridae</taxon>
        <taxon>Pentapetalae</taxon>
        <taxon>rosids</taxon>
        <taxon>fabids</taxon>
        <taxon>Fabales</taxon>
        <taxon>Fabaceae</taxon>
        <taxon>Papilionoideae</taxon>
        <taxon>50 kb inversion clade</taxon>
        <taxon>NPAAA clade</taxon>
        <taxon>Hologalegina</taxon>
        <taxon>IRL clade</taxon>
        <taxon>Trifolieae</taxon>
        <taxon>Trifolium</taxon>
    </lineage>
</organism>
<dbReference type="PANTHER" id="PTHR45843">
    <property type="entry name" value="PEPTIDYL-PROLYL CIS-TRANS ISOMERASE-LIKE 4"/>
    <property type="match status" value="1"/>
</dbReference>
<dbReference type="EMBL" id="ASHM01028006">
    <property type="protein sequence ID" value="PNX74747.1"/>
    <property type="molecule type" value="Genomic_DNA"/>
</dbReference>
<comment type="caution">
    <text evidence="4">The sequence shown here is derived from an EMBL/GenBank/DDBJ whole genome shotgun (WGS) entry which is preliminary data.</text>
</comment>
<name>A0A2K3L886_TRIPR</name>
<dbReference type="InterPro" id="IPR029000">
    <property type="entry name" value="Cyclophilin-like_dom_sf"/>
</dbReference>
<dbReference type="GO" id="GO:0005634">
    <property type="term" value="C:nucleus"/>
    <property type="evidence" value="ECO:0007669"/>
    <property type="project" value="UniProtKB-SubCell"/>
</dbReference>
<proteinExistence type="predicted"/>
<dbReference type="GO" id="GO:0016853">
    <property type="term" value="F:isomerase activity"/>
    <property type="evidence" value="ECO:0007669"/>
    <property type="project" value="UniProtKB-KW"/>
</dbReference>
<dbReference type="SUPFAM" id="SSF50891">
    <property type="entry name" value="Cyclophilin-like"/>
    <property type="match status" value="1"/>
</dbReference>
<evidence type="ECO:0000313" key="4">
    <source>
        <dbReference type="EMBL" id="PNX74747.1"/>
    </source>
</evidence>
<protein>
    <submittedName>
        <fullName evidence="4">Peptidyl-prolyl cis-trans isomerase 4-like protein</fullName>
    </submittedName>
</protein>
<gene>
    <name evidence="4" type="ORF">L195_g030674</name>
</gene>
<evidence type="ECO:0000256" key="3">
    <source>
        <dbReference type="SAM" id="MobiDB-lite"/>
    </source>
</evidence>
<dbReference type="AlphaFoldDB" id="A0A2K3L886"/>
<reference evidence="4 5" key="1">
    <citation type="journal article" date="2014" name="Am. J. Bot.">
        <title>Genome assembly and annotation for red clover (Trifolium pratense; Fabaceae).</title>
        <authorList>
            <person name="Istvanek J."/>
            <person name="Jaros M."/>
            <person name="Krenek A."/>
            <person name="Repkova J."/>
        </authorList>
    </citation>
    <scope>NUCLEOTIDE SEQUENCE [LARGE SCALE GENOMIC DNA]</scope>
    <source>
        <strain evidence="5">cv. Tatra</strain>
        <tissue evidence="4">Young leaves</tissue>
    </source>
</reference>